<evidence type="ECO:0000259" key="41">
    <source>
        <dbReference type="PROSITE" id="PS50994"/>
    </source>
</evidence>
<dbReference type="GO" id="GO:0003964">
    <property type="term" value="F:RNA-directed DNA polymerase activity"/>
    <property type="evidence" value="ECO:0007669"/>
    <property type="project" value="UniProtKB-KW"/>
</dbReference>
<dbReference type="InterPro" id="IPR043128">
    <property type="entry name" value="Rev_trsase/Diguanyl_cyclase"/>
</dbReference>
<dbReference type="InterPro" id="IPR003308">
    <property type="entry name" value="Integrase_Zn-bd_dom_N"/>
</dbReference>
<dbReference type="Pfam" id="PF00078">
    <property type="entry name" value="RVT_1"/>
    <property type="match status" value="1"/>
</dbReference>
<dbReference type="SUPFAM" id="SSF58069">
    <property type="entry name" value="Virus ectodomain"/>
    <property type="match status" value="1"/>
</dbReference>
<organism evidence="43 44">
    <name type="scientific">Primate T-lymphotropic virus 1</name>
    <dbReference type="NCBI Taxonomy" id="194440"/>
    <lineage>
        <taxon>Viruses</taxon>
        <taxon>Riboviria</taxon>
        <taxon>Pararnavirae</taxon>
        <taxon>Artverviricota</taxon>
        <taxon>Revtraviricetes</taxon>
        <taxon>Ortervirales</taxon>
        <taxon>Retroviridae</taxon>
        <taxon>Orthoretrovirinae</taxon>
        <taxon>Deltaretrovirus</taxon>
        <taxon>Deltaretrovirus priTlym1</taxon>
    </lineage>
</organism>
<evidence type="ECO:0000256" key="21">
    <source>
        <dbReference type="ARBA" id="ARBA00022908"/>
    </source>
</evidence>
<dbReference type="Pfam" id="PF00075">
    <property type="entry name" value="RNase_H"/>
    <property type="match status" value="1"/>
</dbReference>
<dbReference type="GO" id="GO:0015074">
    <property type="term" value="P:DNA integration"/>
    <property type="evidence" value="ECO:0007669"/>
    <property type="project" value="UniProtKB-KW"/>
</dbReference>
<evidence type="ECO:0000256" key="25">
    <source>
        <dbReference type="ARBA" id="ARBA00023125"/>
    </source>
</evidence>
<dbReference type="Proteomes" id="UP000126050">
    <property type="component" value="Segment"/>
</dbReference>
<dbReference type="InterPro" id="IPR012337">
    <property type="entry name" value="RNaseH-like_sf"/>
</dbReference>
<evidence type="ECO:0000256" key="27">
    <source>
        <dbReference type="ARBA" id="ARBA00023139"/>
    </source>
</evidence>
<evidence type="ECO:0000259" key="42">
    <source>
        <dbReference type="PROSITE" id="PS51027"/>
    </source>
</evidence>
<evidence type="ECO:0000256" key="16">
    <source>
        <dbReference type="ARBA" id="ARBA00022759"/>
    </source>
</evidence>
<evidence type="ECO:0000256" key="38">
    <source>
        <dbReference type="SAM" id="Phobius"/>
    </source>
</evidence>
<dbReference type="GO" id="GO:0006310">
    <property type="term" value="P:DNA recombination"/>
    <property type="evidence" value="ECO:0007669"/>
    <property type="project" value="UniProtKB-KW"/>
</dbReference>
<evidence type="ECO:0000313" key="43">
    <source>
        <dbReference type="EMBL" id="AAD39693.1"/>
    </source>
</evidence>
<evidence type="ECO:0000256" key="4">
    <source>
        <dbReference type="ARBA" id="ARBA00004650"/>
    </source>
</evidence>
<dbReference type="SUPFAM" id="SSF53098">
    <property type="entry name" value="Ribonuclease H-like"/>
    <property type="match status" value="1"/>
</dbReference>
<dbReference type="InterPro" id="IPR036397">
    <property type="entry name" value="RNaseH_sf"/>
</dbReference>
<evidence type="ECO:0000256" key="37">
    <source>
        <dbReference type="PROSITE-ProRule" id="PRU00506"/>
    </source>
</evidence>
<keyword evidence="10" id="KW-0165">Cleavage on pair of basic residues</keyword>
<dbReference type="GO" id="GO:0019062">
    <property type="term" value="P:virion attachment to host cell"/>
    <property type="evidence" value="ECO:0007669"/>
    <property type="project" value="UniProtKB-KW"/>
</dbReference>
<evidence type="ECO:0000256" key="35">
    <source>
        <dbReference type="ARBA" id="ARBA00025621"/>
    </source>
</evidence>
<dbReference type="PROSITE" id="PS50994">
    <property type="entry name" value="INTEGRASE"/>
    <property type="match status" value="1"/>
</dbReference>
<dbReference type="PANTHER" id="PTHR41694:SF3">
    <property type="entry name" value="RNA-DIRECTED DNA POLYMERASE-RELATED"/>
    <property type="match status" value="1"/>
</dbReference>
<evidence type="ECO:0000256" key="3">
    <source>
        <dbReference type="ARBA" id="ARBA00004563"/>
    </source>
</evidence>
<evidence type="ECO:0000256" key="33">
    <source>
        <dbReference type="ARBA" id="ARBA00023296"/>
    </source>
</evidence>
<evidence type="ECO:0000256" key="11">
    <source>
        <dbReference type="ARBA" id="ARBA00022692"/>
    </source>
</evidence>
<dbReference type="GO" id="GO:0046718">
    <property type="term" value="P:symbiont entry into host cell"/>
    <property type="evidence" value="ECO:0007669"/>
    <property type="project" value="UniProtKB-KW"/>
</dbReference>
<keyword evidence="27" id="KW-0564">Palmitate</keyword>
<keyword evidence="16" id="KW-0255">Endonuclease</keyword>
<protein>
    <recommendedName>
        <fullName evidence="36">Env polyprotein</fullName>
    </recommendedName>
</protein>
<dbReference type="Gene3D" id="1.10.287.210">
    <property type="match status" value="1"/>
</dbReference>
<dbReference type="PANTHER" id="PTHR41694">
    <property type="entry name" value="ENDOGENOUS RETROVIRUS GROUP K MEMBER POL PROTEIN"/>
    <property type="match status" value="1"/>
</dbReference>
<dbReference type="GO" id="GO:0035613">
    <property type="term" value="F:RNA stem-loop binding"/>
    <property type="evidence" value="ECO:0007669"/>
    <property type="project" value="TreeGrafter"/>
</dbReference>
<keyword evidence="13" id="KW-0540">Nuclease</keyword>
<evidence type="ECO:0000256" key="23">
    <source>
        <dbReference type="ARBA" id="ARBA00022989"/>
    </source>
</evidence>
<keyword evidence="29" id="KW-0233">DNA recombination</keyword>
<keyword evidence="28" id="KW-1015">Disulfide bond</keyword>
<evidence type="ECO:0000256" key="6">
    <source>
        <dbReference type="ARBA" id="ARBA00022511"/>
    </source>
</evidence>
<dbReference type="Pfam" id="PF00429">
    <property type="entry name" value="TLV_coat"/>
    <property type="match status" value="2"/>
</dbReference>
<feature type="domain" description="Reverse transcriptase" evidence="39">
    <location>
        <begin position="1"/>
        <end position="73"/>
    </location>
</feature>
<dbReference type="Gene3D" id="3.30.70.270">
    <property type="match status" value="2"/>
</dbReference>
<keyword evidence="7" id="KW-1169">Fusion of virus membrane with host cell membrane</keyword>
<evidence type="ECO:0000256" key="10">
    <source>
        <dbReference type="ARBA" id="ARBA00022685"/>
    </source>
</evidence>
<keyword evidence="19" id="KW-0946">Virion</keyword>
<evidence type="ECO:0000256" key="13">
    <source>
        <dbReference type="ARBA" id="ARBA00022722"/>
    </source>
</evidence>
<evidence type="ECO:0000313" key="44">
    <source>
        <dbReference type="Proteomes" id="UP000126050"/>
    </source>
</evidence>
<dbReference type="PROSITE" id="PS51027">
    <property type="entry name" value="INTEGRASE_DBD"/>
    <property type="match status" value="1"/>
</dbReference>
<keyword evidence="30" id="KW-0325">Glycoprotein</keyword>
<keyword evidence="21" id="KW-0229">DNA integration</keyword>
<evidence type="ECO:0000256" key="26">
    <source>
        <dbReference type="ARBA" id="ARBA00023136"/>
    </source>
</evidence>
<keyword evidence="24" id="KW-0175">Coiled coil</keyword>
<dbReference type="Pfam" id="PF00665">
    <property type="entry name" value="rve"/>
    <property type="match status" value="1"/>
</dbReference>
<evidence type="ECO:0000256" key="17">
    <source>
        <dbReference type="ARBA" id="ARBA00022801"/>
    </source>
</evidence>
<keyword evidence="5" id="KW-1168">Fusion of virus membrane with host membrane</keyword>
<feature type="domain" description="Integrase catalytic" evidence="41">
    <location>
        <begin position="488"/>
        <end position="657"/>
    </location>
</feature>
<comment type="function">
    <text evidence="35">The surface protein (SU) attaches the virus to the host cell by binding to its receptor. This interaction triggers the refolding of the transmembrane protein (TM) and is thought to activate its fusogenic potential by unmasking its fusion peptide. Fusion occurs at the host cell plasma membrane.</text>
</comment>
<evidence type="ECO:0000256" key="7">
    <source>
        <dbReference type="ARBA" id="ARBA00022521"/>
    </source>
</evidence>
<feature type="transmembrane region" description="Helical" evidence="38">
    <location>
        <begin position="1171"/>
        <end position="1193"/>
    </location>
</feature>
<evidence type="ECO:0000256" key="18">
    <source>
        <dbReference type="ARBA" id="ARBA00022804"/>
    </source>
</evidence>
<dbReference type="PIR" id="E41281">
    <property type="entry name" value="E41281"/>
</dbReference>
<evidence type="ECO:0000256" key="22">
    <source>
        <dbReference type="ARBA" id="ARBA00022918"/>
    </source>
</evidence>
<evidence type="ECO:0000256" key="2">
    <source>
        <dbReference type="ARBA" id="ARBA00004505"/>
    </source>
</evidence>
<comment type="function">
    <text evidence="34">The transmembrane protein (TM) acts as a class I viral fusion protein. Under the current model, the protein has at least 3 conformational states: pre-fusion native state, pre-hairpin intermediate state, and post-fusion hairpin state. During viral and target cell membrane fusion, the coiled coil regions (heptad repeats) assume a trimer-of-hairpins structure, positioning the fusion peptide in close proximity to the C-terminal region of the ectodomain. The formation of this structure appears to drive apposition and subsequent fusion of viral and target cell membranes. Membranes fusion leads to delivery of the nucleocapsid into the cytoplasm.</text>
</comment>
<dbReference type="GeneID" id="1497205"/>
<keyword evidence="18" id="KW-1161">Viral attachment to host cell</keyword>
<dbReference type="InterPro" id="IPR043502">
    <property type="entry name" value="DNA/RNA_pol_sf"/>
</dbReference>
<dbReference type="CDD" id="cd09851">
    <property type="entry name" value="HTLV-1-like_HR1-HR2"/>
    <property type="match status" value="1"/>
</dbReference>
<keyword evidence="18" id="KW-0945">Host-virus interaction</keyword>
<dbReference type="InterPro" id="IPR001037">
    <property type="entry name" value="Integrase_C_retrovir"/>
</dbReference>
<sequence>MQLAHILQPIRQAFSQCTILQYMDDILLASPSHKDLQLLSEVTMASLISHGLPVSENKTQQTPGTIKFLGQIISPNHLTYDAVPTVPIRSRWALPELQALLGEIQWVSKGTPTLRQPLHSLYCALQRHTDPRDQICLNPSQVQSLVQLRQALSQNCRSRLVQTVPLLGLVMLTLTGTTTVVFQSKQQWPLVWLHAPLPHTSQCPWGQLLASAVLLLDKYTLQSYGLLCQTIHHNISTQTFDQFIQTSDHPSVPILYHHSHRFKNLGAQTGELWNTFLKTAAPLAPVKALMPMFTLSPVIINAAPCLFSDGSTSRAAYILWDKHILSQKSFPLPPPHKSAQRAELLGLLHGLSSAHSWRCLNIFLDSKYLYHYLRTLALGTFQGRSSQAPFQDPLPRLLSRKVVYLHHVRSHTNLPDPITRLNALTDALLITPVLQLSPAELHSLTHCGQAALTLQGATTTEASNILRSCHACRKNNPQHQMPRGHIRRGLLPNHIWQGDITHFKYKNTLYRLHVWVDTFSGAISATQKKKETSSEAISSLLQAIAYLGKPNYINTDNGPAYISQDFLDMCTPLAIRHTTHVPYNPTSSGLVERSNGILKTLLYKYFTDKPDLPMDNALSIALWTINHLNVLTHCHKTRWQLHHSPRLQPIPETRSLSNKQTHWYYFKLPGLNSRQWKGPQEALQEAAGPALIPVIASSAQWIPWRLLKRAACPRPVGAPPIPKKKTTNTMGKFLTTLILFFQFCPLILGDYSPSCCTLTIGVSSYHSKPCNPAQPVCSWTLDLLALSADQALQPPCPNLVSYSSYHATYSLYLFPHWIKKPNRNGGGYYSASYSDPCSLKCPYLGCQSWTCPYTGAISSPYWKFQQDVNFTQEVSRLTINLHFSKCGFPFSLLIDAPGYDPIWFLNTEPSQLPPTAPPLLPHSNLDHILEPSIPWKSKLLTPVQLTLQSTNYTCIVCIDRASLSTWHVLYFPNVSVPSSPSTPLLYPSLALPAPHLTLPFNWTHCFNPQIQAIVSSPCHNSLILPPFSLSPVPTLGSRSRRAVPVAVWLVSALAMGAGMAGGITGSMSLASGRSLLHEVDKDISQLTQAIVKNHKNLLKIAQYAAQNRRGLDLLFWEQGGLCKALQEQCCFLNITNSHVSILQERPPLENRVLTGWGLNWDLGLSQWAREALQTGITLVALLPLVILAGPCILRQLRHLPSRVRHPHYSLINPESCL</sequence>
<keyword evidence="26 38" id="KW-0472">Membrane</keyword>
<evidence type="ECO:0000256" key="29">
    <source>
        <dbReference type="ARBA" id="ARBA00023172"/>
    </source>
</evidence>
<evidence type="ECO:0000256" key="31">
    <source>
        <dbReference type="ARBA" id="ARBA00023195"/>
    </source>
</evidence>
<keyword evidence="14" id="KW-0479">Metal-binding</keyword>
<keyword evidence="11 38" id="KW-0812">Transmembrane</keyword>
<dbReference type="PIR" id="B61547">
    <property type="entry name" value="B61547"/>
</dbReference>
<keyword evidence="31" id="KW-1179">Viral genome integration</keyword>
<dbReference type="InterPro" id="IPR000477">
    <property type="entry name" value="RT_dom"/>
</dbReference>
<keyword evidence="15" id="KW-0732">Signal</keyword>
<feature type="DNA-binding region" description="Integrase-type" evidence="37">
    <location>
        <begin position="662"/>
        <end position="712"/>
    </location>
</feature>
<keyword evidence="33" id="KW-1160">Virus entry into host cell</keyword>
<keyword evidence="20" id="KW-1043">Host membrane</keyword>
<evidence type="ECO:0000256" key="1">
    <source>
        <dbReference type="ARBA" id="ARBA00004402"/>
    </source>
</evidence>
<evidence type="ECO:0000256" key="32">
    <source>
        <dbReference type="ARBA" id="ARBA00023268"/>
    </source>
</evidence>
<keyword evidence="9" id="KW-0808">Transferase</keyword>
<evidence type="ECO:0000256" key="24">
    <source>
        <dbReference type="ARBA" id="ARBA00023054"/>
    </source>
</evidence>
<keyword evidence="17" id="KW-0378">Hydrolase</keyword>
<evidence type="ECO:0000256" key="30">
    <source>
        <dbReference type="ARBA" id="ARBA00023180"/>
    </source>
</evidence>
<evidence type="ECO:0000256" key="9">
    <source>
        <dbReference type="ARBA" id="ARBA00022679"/>
    </source>
</evidence>
<evidence type="ECO:0000256" key="19">
    <source>
        <dbReference type="ARBA" id="ARBA00022844"/>
    </source>
</evidence>
<dbReference type="GO" id="GO:0003677">
    <property type="term" value="F:DNA binding"/>
    <property type="evidence" value="ECO:0007669"/>
    <property type="project" value="UniProtKB-KW"/>
</dbReference>
<keyword evidence="6" id="KW-1032">Host cell membrane</keyword>
<comment type="subcellular location">
    <subcellularLocation>
        <location evidence="2">Host cell membrane</location>
        <topology evidence="2">Peripheral membrane protein</topology>
    </subcellularLocation>
    <subcellularLocation>
        <location evidence="1">Host cell membrane</location>
        <topology evidence="1">Single-pass type I membrane protein</topology>
    </subcellularLocation>
    <subcellularLocation>
        <location evidence="4">Virion membrane</location>
        <topology evidence="4">Peripheral membrane protein</topology>
    </subcellularLocation>
    <subcellularLocation>
        <location evidence="3">Virion membrane</location>
        <topology evidence="3">Single-pass type I membrane protein</topology>
    </subcellularLocation>
</comment>
<dbReference type="InterPro" id="IPR002156">
    <property type="entry name" value="RNaseH_domain"/>
</dbReference>
<dbReference type="GO" id="GO:0075713">
    <property type="term" value="P:establishment of integrated proviral latency"/>
    <property type="evidence" value="ECO:0007669"/>
    <property type="project" value="UniProtKB-KW"/>
</dbReference>
<dbReference type="SUPFAM" id="SSF56672">
    <property type="entry name" value="DNA/RNA polymerases"/>
    <property type="match status" value="1"/>
</dbReference>
<evidence type="ECO:0000256" key="34">
    <source>
        <dbReference type="ARBA" id="ARBA00024648"/>
    </source>
</evidence>
<dbReference type="PROSITE" id="PS50878">
    <property type="entry name" value="RT_POL"/>
    <property type="match status" value="1"/>
</dbReference>
<dbReference type="InterPro" id="IPR018154">
    <property type="entry name" value="TLV/ENV_coat_polyprotein"/>
</dbReference>
<accession>Q9WS53</accession>
<dbReference type="GO" id="GO:0044826">
    <property type="term" value="P:viral genome integration into host DNA"/>
    <property type="evidence" value="ECO:0007669"/>
    <property type="project" value="UniProtKB-KW"/>
</dbReference>
<keyword evidence="44" id="KW-1185">Reference proteome</keyword>
<dbReference type="Pfam" id="PF02022">
    <property type="entry name" value="Integrase_Zn"/>
    <property type="match status" value="1"/>
</dbReference>
<evidence type="ECO:0000256" key="36">
    <source>
        <dbReference type="ARBA" id="ARBA00029888"/>
    </source>
</evidence>
<dbReference type="GO" id="GO:0019064">
    <property type="term" value="P:fusion of virus membrane with host plasma membrane"/>
    <property type="evidence" value="ECO:0007669"/>
    <property type="project" value="UniProtKB-KW"/>
</dbReference>
<evidence type="ECO:0000256" key="8">
    <source>
        <dbReference type="ARBA" id="ARBA00022595"/>
    </source>
</evidence>
<keyword evidence="22 43" id="KW-0695">RNA-directed DNA polymerase</keyword>
<feature type="domain" description="RNase H type-1" evidence="40">
    <location>
        <begin position="300"/>
        <end position="434"/>
    </location>
</feature>
<keyword evidence="32" id="KW-0511">Multifunctional enzyme</keyword>
<dbReference type="GO" id="GO:0008270">
    <property type="term" value="F:zinc ion binding"/>
    <property type="evidence" value="ECO:0007669"/>
    <property type="project" value="InterPro"/>
</dbReference>
<evidence type="ECO:0000259" key="39">
    <source>
        <dbReference type="PROSITE" id="PS50878"/>
    </source>
</evidence>
<evidence type="ECO:0000256" key="14">
    <source>
        <dbReference type="ARBA" id="ARBA00022723"/>
    </source>
</evidence>
<dbReference type="Pfam" id="PF00552">
    <property type="entry name" value="IN_DBD_C"/>
    <property type="match status" value="1"/>
</dbReference>
<reference evidence="43 44" key="1">
    <citation type="journal article" date="1993" name="Virology">
        <title>Sequence and phylogenetic analyses of a new STLV-I from a naturally infected tantalus monkey from Central Africa.</title>
        <authorList>
            <person name="Saksena N.K."/>
            <person name="Herve V."/>
            <person name="Sherman M.P."/>
            <person name="Durand J.P."/>
            <person name="Mathiot C."/>
            <person name="Muller M."/>
            <person name="Love J.L."/>
            <person name="LeGuenno B."/>
            <person name="Sinoussi F.B."/>
            <person name="Dube D.K."/>
            <person name="Poiesz B.J."/>
        </authorList>
    </citation>
    <scope>NUCLEOTIDE SEQUENCE [LARGE SCALE GENOMIC DNA]</scope>
    <source>
        <strain evidence="43">Tan90</strain>
    </source>
</reference>
<dbReference type="GO" id="GO:0055036">
    <property type="term" value="C:virion membrane"/>
    <property type="evidence" value="ECO:0007669"/>
    <property type="project" value="UniProtKB-SubCell"/>
</dbReference>
<dbReference type="InterPro" id="IPR001584">
    <property type="entry name" value="Integrase_cat-core"/>
</dbReference>
<evidence type="ECO:0000256" key="15">
    <source>
        <dbReference type="ARBA" id="ARBA00022729"/>
    </source>
</evidence>
<keyword evidence="25" id="KW-0238">DNA-binding</keyword>
<name>Q9WS53_9DELA</name>
<dbReference type="RefSeq" id="NP_049560.1">
    <property type="nucleotide sequence ID" value="NC_000858.1"/>
</dbReference>
<dbReference type="Gene3D" id="3.30.420.10">
    <property type="entry name" value="Ribonuclease H-like superfamily/Ribonuclease H"/>
    <property type="match status" value="2"/>
</dbReference>
<evidence type="ECO:0000256" key="28">
    <source>
        <dbReference type="ARBA" id="ARBA00023157"/>
    </source>
</evidence>
<dbReference type="EMBL" id="AF074966">
    <property type="protein sequence ID" value="AAD39693.1"/>
    <property type="molecule type" value="Genomic_DNA"/>
</dbReference>
<evidence type="ECO:0000256" key="12">
    <source>
        <dbReference type="ARBA" id="ARBA00022695"/>
    </source>
</evidence>
<dbReference type="KEGG" id="vg:1497205"/>
<dbReference type="PROSITE" id="PS50879">
    <property type="entry name" value="RNASE_H_1"/>
    <property type="match status" value="1"/>
</dbReference>
<evidence type="ECO:0000256" key="20">
    <source>
        <dbReference type="ARBA" id="ARBA00022870"/>
    </source>
</evidence>
<evidence type="ECO:0000256" key="5">
    <source>
        <dbReference type="ARBA" id="ARBA00022506"/>
    </source>
</evidence>
<keyword evidence="23 38" id="KW-1133">Transmembrane helix</keyword>
<keyword evidence="8" id="KW-1162">Viral penetration into host cytoplasm</keyword>
<dbReference type="GO" id="GO:0020002">
    <property type="term" value="C:host cell plasma membrane"/>
    <property type="evidence" value="ECO:0007669"/>
    <property type="project" value="UniProtKB-SubCell"/>
</dbReference>
<evidence type="ECO:0000259" key="40">
    <source>
        <dbReference type="PROSITE" id="PS50879"/>
    </source>
</evidence>
<proteinExistence type="predicted"/>
<feature type="domain" description="Integrase-type" evidence="42">
    <location>
        <begin position="662"/>
        <end position="712"/>
    </location>
</feature>
<keyword evidence="27" id="KW-0449">Lipoprotein</keyword>
<dbReference type="GO" id="GO:0004523">
    <property type="term" value="F:RNA-DNA hybrid ribonuclease activity"/>
    <property type="evidence" value="ECO:0007669"/>
    <property type="project" value="InterPro"/>
</dbReference>
<keyword evidence="12" id="KW-0548">Nucleotidyltransferase</keyword>